<evidence type="ECO:0000256" key="3">
    <source>
        <dbReference type="SAM" id="SignalP"/>
    </source>
</evidence>
<organism evidence="4 5">
    <name type="scientific">Rhynchospora tenuis</name>
    <dbReference type="NCBI Taxonomy" id="198213"/>
    <lineage>
        <taxon>Eukaryota</taxon>
        <taxon>Viridiplantae</taxon>
        <taxon>Streptophyta</taxon>
        <taxon>Embryophyta</taxon>
        <taxon>Tracheophyta</taxon>
        <taxon>Spermatophyta</taxon>
        <taxon>Magnoliopsida</taxon>
        <taxon>Liliopsida</taxon>
        <taxon>Poales</taxon>
        <taxon>Cyperaceae</taxon>
        <taxon>Cyperoideae</taxon>
        <taxon>Rhynchosporeae</taxon>
        <taxon>Rhynchospora</taxon>
    </lineage>
</organism>
<evidence type="ECO:0008006" key="6">
    <source>
        <dbReference type="Google" id="ProtNLM"/>
    </source>
</evidence>
<evidence type="ECO:0000256" key="2">
    <source>
        <dbReference type="ARBA" id="ARBA00023180"/>
    </source>
</evidence>
<comment type="similarity">
    <text evidence="1">Belongs to the 'GDSL' lipolytic enzyme family.</text>
</comment>
<proteinExistence type="inferred from homology"/>
<dbReference type="InterPro" id="IPR001087">
    <property type="entry name" value="GDSL"/>
</dbReference>
<dbReference type="EMBL" id="JAMRDG010000002">
    <property type="protein sequence ID" value="KAJ3685308.1"/>
    <property type="molecule type" value="Genomic_DNA"/>
</dbReference>
<keyword evidence="5" id="KW-1185">Reference proteome</keyword>
<dbReference type="Proteomes" id="UP001210211">
    <property type="component" value="Unassembled WGS sequence"/>
</dbReference>
<dbReference type="AlphaFoldDB" id="A0AAD5WE83"/>
<sequence>MSLNGTSTSHFHNFISLLLLLPILLLSTANLCHGCYTHTFIFGDSLTDTGNYLSIFGKPQLPYGKTYFLKATGRWSDGRVFADFVADELGMHLPIAYLHGKTAEDFLYGANFAVGGATAMNHSFFLEKGITVADTRVGFLALQIQWFKQLLTVLCPHSGAY</sequence>
<dbReference type="InterPro" id="IPR036514">
    <property type="entry name" value="SGNH_hydro_sf"/>
</dbReference>
<evidence type="ECO:0000313" key="5">
    <source>
        <dbReference type="Proteomes" id="UP001210211"/>
    </source>
</evidence>
<gene>
    <name evidence="4" type="ORF">LUZ61_014472</name>
</gene>
<keyword evidence="2" id="KW-0325">Glycoprotein</keyword>
<dbReference type="Gene3D" id="3.40.50.1110">
    <property type="entry name" value="SGNH hydrolase"/>
    <property type="match status" value="1"/>
</dbReference>
<dbReference type="GO" id="GO:0016788">
    <property type="term" value="F:hydrolase activity, acting on ester bonds"/>
    <property type="evidence" value="ECO:0007669"/>
    <property type="project" value="InterPro"/>
</dbReference>
<accession>A0AAD5WE83</accession>
<protein>
    <recommendedName>
        <fullName evidence="6">GDSL esterase/lipase</fullName>
    </recommendedName>
</protein>
<comment type="caution">
    <text evidence="4">The sequence shown here is derived from an EMBL/GenBank/DDBJ whole genome shotgun (WGS) entry which is preliminary data.</text>
</comment>
<evidence type="ECO:0000313" key="4">
    <source>
        <dbReference type="EMBL" id="KAJ3685308.1"/>
    </source>
</evidence>
<dbReference type="Pfam" id="PF00657">
    <property type="entry name" value="Lipase_GDSL"/>
    <property type="match status" value="1"/>
</dbReference>
<evidence type="ECO:0000256" key="1">
    <source>
        <dbReference type="ARBA" id="ARBA00008668"/>
    </source>
</evidence>
<feature type="signal peptide" evidence="3">
    <location>
        <begin position="1"/>
        <end position="34"/>
    </location>
</feature>
<dbReference type="PANTHER" id="PTHR22835">
    <property type="entry name" value="ZINC FINGER FYVE DOMAIN CONTAINING PROTEIN"/>
    <property type="match status" value="1"/>
</dbReference>
<reference evidence="4 5" key="1">
    <citation type="journal article" date="2022" name="Cell">
        <title>Repeat-based holocentromeres influence genome architecture and karyotype evolution.</title>
        <authorList>
            <person name="Hofstatter P.G."/>
            <person name="Thangavel G."/>
            <person name="Lux T."/>
            <person name="Neumann P."/>
            <person name="Vondrak T."/>
            <person name="Novak P."/>
            <person name="Zhang M."/>
            <person name="Costa L."/>
            <person name="Castellani M."/>
            <person name="Scott A."/>
            <person name="Toegelov H."/>
            <person name="Fuchs J."/>
            <person name="Mata-Sucre Y."/>
            <person name="Dias Y."/>
            <person name="Vanzela A.L.L."/>
            <person name="Huettel B."/>
            <person name="Almeida C.C.S."/>
            <person name="Simkova H."/>
            <person name="Souza G."/>
            <person name="Pedrosa-Harand A."/>
            <person name="Macas J."/>
            <person name="Mayer K.F.X."/>
            <person name="Houben A."/>
            <person name="Marques A."/>
        </authorList>
    </citation>
    <scope>NUCLEOTIDE SEQUENCE [LARGE SCALE GENOMIC DNA]</scope>
    <source>
        <strain evidence="4">RhyTen1mFocal</strain>
    </source>
</reference>
<name>A0AAD5WE83_9POAL</name>
<feature type="chain" id="PRO_5042192031" description="GDSL esterase/lipase" evidence="3">
    <location>
        <begin position="35"/>
        <end position="161"/>
    </location>
</feature>
<keyword evidence="3" id="KW-0732">Signal</keyword>
<dbReference type="PANTHER" id="PTHR22835:SF663">
    <property type="entry name" value="LIPASE-LIKE"/>
    <property type="match status" value="1"/>
</dbReference>